<feature type="region of interest" description="Disordered" evidence="1">
    <location>
        <begin position="32"/>
        <end position="56"/>
    </location>
</feature>
<dbReference type="SUPFAM" id="SSF56281">
    <property type="entry name" value="Metallo-hydrolase/oxidoreductase"/>
    <property type="match status" value="1"/>
</dbReference>
<comment type="caution">
    <text evidence="3">The sequence shown here is derived from an EMBL/GenBank/DDBJ whole genome shotgun (WGS) entry which is preliminary data.</text>
</comment>
<name>A0A7X4H5G7_9BURK</name>
<accession>A0A7X4H5G7</accession>
<sequence>MRKLNIDLKTLDFVVISHRHGDHTGGLAYVLERNPHDRRRPASGRQERPAGQRGGQQFQIALAYRTRRRRPLHGRIRTGRTGARFRRPSRPLRRWRSHSAAPLTQNNCTRHHIEIVSFYQLIGGSYESNRFRLGRCGTLLFRPVRICPATRASAQRCRSG</sequence>
<dbReference type="GO" id="GO:0016787">
    <property type="term" value="F:hydrolase activity"/>
    <property type="evidence" value="ECO:0007669"/>
    <property type="project" value="UniProtKB-KW"/>
</dbReference>
<dbReference type="RefSeq" id="WP_161052334.1">
    <property type="nucleotide sequence ID" value="NZ_WWCR01000047.1"/>
</dbReference>
<keyword evidence="3" id="KW-0378">Hydrolase</keyword>
<dbReference type="InterPro" id="IPR001279">
    <property type="entry name" value="Metallo-B-lactamas"/>
</dbReference>
<evidence type="ECO:0000256" key="1">
    <source>
        <dbReference type="SAM" id="MobiDB-lite"/>
    </source>
</evidence>
<evidence type="ECO:0000313" key="3">
    <source>
        <dbReference type="EMBL" id="MYM75732.1"/>
    </source>
</evidence>
<organism evidence="3 4">
    <name type="scientific">Duganella margarita</name>
    <dbReference type="NCBI Taxonomy" id="2692170"/>
    <lineage>
        <taxon>Bacteria</taxon>
        <taxon>Pseudomonadati</taxon>
        <taxon>Pseudomonadota</taxon>
        <taxon>Betaproteobacteria</taxon>
        <taxon>Burkholderiales</taxon>
        <taxon>Oxalobacteraceae</taxon>
        <taxon>Telluria group</taxon>
        <taxon>Duganella</taxon>
    </lineage>
</organism>
<reference evidence="3 4" key="1">
    <citation type="submission" date="2019-12" db="EMBL/GenBank/DDBJ databases">
        <title>Novel species isolated from a subtropical stream in China.</title>
        <authorList>
            <person name="Lu H."/>
        </authorList>
    </citation>
    <scope>NUCLEOTIDE SEQUENCE [LARGE SCALE GENOMIC DNA]</scope>
    <source>
        <strain evidence="3 4">FT134W</strain>
    </source>
</reference>
<evidence type="ECO:0000313" key="4">
    <source>
        <dbReference type="Proteomes" id="UP000469734"/>
    </source>
</evidence>
<dbReference type="Pfam" id="PF00753">
    <property type="entry name" value="Lactamase_B"/>
    <property type="match status" value="1"/>
</dbReference>
<proteinExistence type="predicted"/>
<dbReference type="AlphaFoldDB" id="A0A7X4H5G7"/>
<dbReference type="EMBL" id="WWCR01000047">
    <property type="protein sequence ID" value="MYM75732.1"/>
    <property type="molecule type" value="Genomic_DNA"/>
</dbReference>
<protein>
    <submittedName>
        <fullName evidence="3">MBL fold metallo-hydrolase</fullName>
    </submittedName>
</protein>
<gene>
    <name evidence="3" type="ORF">GTP56_26565</name>
</gene>
<feature type="domain" description="Metallo-beta-lactamase" evidence="2">
    <location>
        <begin position="3"/>
        <end position="57"/>
    </location>
</feature>
<dbReference type="Proteomes" id="UP000469734">
    <property type="component" value="Unassembled WGS sequence"/>
</dbReference>
<dbReference type="InterPro" id="IPR036866">
    <property type="entry name" value="RibonucZ/Hydroxyglut_hydro"/>
</dbReference>
<dbReference type="Gene3D" id="3.60.15.10">
    <property type="entry name" value="Ribonuclease Z/Hydroxyacylglutathione hydrolase-like"/>
    <property type="match status" value="1"/>
</dbReference>
<evidence type="ECO:0000259" key="2">
    <source>
        <dbReference type="Pfam" id="PF00753"/>
    </source>
</evidence>